<feature type="domain" description="Integrase zinc-binding" evidence="3">
    <location>
        <begin position="1876"/>
        <end position="1923"/>
    </location>
</feature>
<organism evidence="4 5">
    <name type="scientific">Pinctada imbricata</name>
    <name type="common">Atlantic pearl-oyster</name>
    <name type="synonym">Pinctada martensii</name>
    <dbReference type="NCBI Taxonomy" id="66713"/>
    <lineage>
        <taxon>Eukaryota</taxon>
        <taxon>Metazoa</taxon>
        <taxon>Spiralia</taxon>
        <taxon>Lophotrochozoa</taxon>
        <taxon>Mollusca</taxon>
        <taxon>Bivalvia</taxon>
        <taxon>Autobranchia</taxon>
        <taxon>Pteriomorphia</taxon>
        <taxon>Pterioida</taxon>
        <taxon>Pterioidea</taxon>
        <taxon>Pteriidae</taxon>
        <taxon>Pinctada</taxon>
    </lineage>
</organism>
<dbReference type="PANTHER" id="PTHR47331">
    <property type="entry name" value="PHD-TYPE DOMAIN-CONTAINING PROTEIN"/>
    <property type="match status" value="1"/>
</dbReference>
<dbReference type="InterPro" id="IPR008042">
    <property type="entry name" value="Retrotrans_Pao"/>
</dbReference>
<feature type="region of interest" description="Disordered" evidence="2">
    <location>
        <begin position="414"/>
        <end position="444"/>
    </location>
</feature>
<reference evidence="4" key="1">
    <citation type="submission" date="2019-08" db="EMBL/GenBank/DDBJ databases">
        <title>The improved chromosome-level genome for the pearl oyster Pinctada fucata martensii using PacBio sequencing and Hi-C.</title>
        <authorList>
            <person name="Zheng Z."/>
        </authorList>
    </citation>
    <scope>NUCLEOTIDE SEQUENCE</scope>
    <source>
        <strain evidence="4">ZZ-2019</strain>
        <tissue evidence="4">Adductor muscle</tissue>
    </source>
</reference>
<dbReference type="Pfam" id="PF17921">
    <property type="entry name" value="Integrase_H2C2"/>
    <property type="match status" value="1"/>
</dbReference>
<evidence type="ECO:0000313" key="4">
    <source>
        <dbReference type="EMBL" id="KAK3100347.1"/>
    </source>
</evidence>
<gene>
    <name evidence="4" type="ORF">FSP39_018501</name>
</gene>
<evidence type="ECO:0000256" key="2">
    <source>
        <dbReference type="SAM" id="MobiDB-lite"/>
    </source>
</evidence>
<dbReference type="CDD" id="cd01644">
    <property type="entry name" value="RT_pepA17"/>
    <property type="match status" value="1"/>
</dbReference>
<sequence>MTTRGTKYFLMDGHVHHLQVPFRIKSISNEEVSISVLSMAAIGKVRIETTFSAILLICNRTFLVQDLQPDSVAAPIAKHQNTRQLSTTLPCLSSEVDENSDHVALRKRPIFATRTGLRDGHMQKFLEEDTDLSKITEVGEISDQAAHQSRPIIATMKGLMDGQMQKLLEEVTDLSLIIKMTEEGVHNLFVTENNGYDFHYFITYLHKLATIDGIDEDQWFRLLRNFDLKWNDFAADMMYYNREVPEIKDCFSPLVLSLLSRKLVQLTSRFPGILTMASGGLCVELRQERSLTERGDGIFTDHVQKYERSLLEVKRKVDDIINDRRSYPPITVIRELKVQSGTYSDIYTKYCEYLDSVRTEKGENVKRDAHNVKEALMSFIHNTIRELEADSTVSLSNVIKIENSVGEKLTDTITEGTKPDKYSSPIKKEKSHSRLSSVKSHRTVKSTSSRSHISSLYVKQKAKLEEARVRLKFAEREADILREQANLNAKMKILESEKQVEEYAQGLSAMDEFMDLADSESGDSELSDTVRLRTKQFVQNIQTIGDVGVNLNQDDHVFSLQTNGVTGDDNQIVQKNNTSLNPDAAPFVKREDNLCMEFSKYIVKKDMLLKRIHDFDDKPESYGSWKQTFQDVANELNLSAAEEVDLLIRYLGPESKKSAVSIRSANYSDPSRAKNRIWQRLSDRYARPEMVESSVKQKLLLFPKITNKDYKRLYDLVDIVVEIESLKSEDKYRSLFASYDSSAGVNLIVAKLPYQLQEKWTTEASRYKEEHDTAFPPFHVFASFLEKMARRKNDPSFEDPNKGKPARIDYGGSQRVIVKSTVLSEQESKGPLCPLHKTSHTLNKCLQFRQKPIQERKDFIRSKGLCFKCCGSKPHLAKNCRSTVKCGICKAPHPTALHENKAEQTEQKLSGPDNPGQELEEVTSRYTSLNGSSRSCAKTILVKVYPDGQQDRALELYAIIDEQSNRSLARSSLFDHFHIFGPELSYSLSSCSGLSTEYGRRYSNLIIESMDSSFKMKLPTLIECDLIPNRRDEIPSPSAAKMFPHLCDLADFIPPIRDECEILLLIGRDLLPAHHIIEQRLGPIHEPFAQRLRLGWVIIGDICFDGSHKPDEISVMKTFTLKDGRTTLFEPCMSSIHITNDPIFAKSKNDDTPGLSYEDKQFLELMDSDMYRGQDGCWTAPLPFRQNRQRLPNNKPQAMKRAYMLDANLRRNAQKMDHAVGFMRKILDCGHAEVAPDLDADTECWYLPLFAVYHPKKPGNIRCVFDSSAKYDGVSLNDVLLTGPDLVNSLLGILLRFRLGLVAITADIEQMFYRFSVPDKHRNYLRFIWYKDNNPDCELIEYRMTRHVFGNSPSPAVATFGLRKCVLTADEEVKNFVLNNFYVDDALMSVDTHKEAVSILSRTQATLKEEGNIRLHKISSNSIDVIKSFPADDLAKEVMDINLDLSQAPLHRSLGVSWDVYKDSFTFQVYTNDRPFTKRGVLATINSLYDPIGFVSPVTIQGKFILQDVMSTVTEWDEPLSEEYSTRWRTWKDSLVNLESVAIPRCYATLASNEIIRRELHVFSDASTRAIGAAVYLKIFDISGGHHISFVHGKARVAPAHGHTVPRLELCAAVLACNIKDTVIQHLSFNIDSTTMYTDSKVVLGYINNERRRFYVYVSNRVDIIRQSTSPNQWTYVSSEENPADIATRSIAATDITHSAWIQGPTFLHDTSSTVSSNTADYPMIDPDSDSEVRPTVNVSKTDCTSQGSLGTHRIEKFSSLHKLHCVIARLKRLARFIANPKDQPKPFALSLTSSELQEAEIFVLKDVQLSCFPKEISALMEGRNLPKSSAILSLTPFLDDNGILRVGGRLKRYKDADELDLHPIIIPRKHHIGDLIIRHCHEGVQHQGRHLTEGKIRTSGYWIIGMKRQVTSYIFKCVTCRKLRGKFCEQVMADLPEERITPSPPFTFVGVDTFGPWNIVVRRSRGGQLNPKRWEYYLPVSCVAPYT</sequence>
<dbReference type="InterPro" id="IPR043502">
    <property type="entry name" value="DNA/RNA_pol_sf"/>
</dbReference>
<proteinExistence type="predicted"/>
<name>A0AA88Y936_PINIB</name>
<protein>
    <recommendedName>
        <fullName evidence="3">Integrase zinc-binding domain-containing protein</fullName>
    </recommendedName>
</protein>
<comment type="caution">
    <text evidence="4">The sequence shown here is derived from an EMBL/GenBank/DDBJ whole genome shotgun (WGS) entry which is preliminary data.</text>
</comment>
<evidence type="ECO:0000256" key="1">
    <source>
        <dbReference type="SAM" id="Coils"/>
    </source>
</evidence>
<feature type="coiled-coil region" evidence="1">
    <location>
        <begin position="457"/>
        <end position="497"/>
    </location>
</feature>
<dbReference type="Proteomes" id="UP001186944">
    <property type="component" value="Unassembled WGS sequence"/>
</dbReference>
<dbReference type="EMBL" id="VSWD01000006">
    <property type="protein sequence ID" value="KAK3100347.1"/>
    <property type="molecule type" value="Genomic_DNA"/>
</dbReference>
<evidence type="ECO:0000313" key="5">
    <source>
        <dbReference type="Proteomes" id="UP001186944"/>
    </source>
</evidence>
<dbReference type="SUPFAM" id="SSF56672">
    <property type="entry name" value="DNA/RNA polymerases"/>
    <property type="match status" value="1"/>
</dbReference>
<keyword evidence="1" id="KW-0175">Coiled coil</keyword>
<dbReference type="Pfam" id="PF05380">
    <property type="entry name" value="Peptidase_A17"/>
    <property type="match status" value="1"/>
</dbReference>
<evidence type="ECO:0000259" key="3">
    <source>
        <dbReference type="Pfam" id="PF17921"/>
    </source>
</evidence>
<keyword evidence="5" id="KW-1185">Reference proteome</keyword>
<dbReference type="InterPro" id="IPR041588">
    <property type="entry name" value="Integrase_H2C2"/>
</dbReference>
<dbReference type="Gene3D" id="1.10.340.70">
    <property type="match status" value="1"/>
</dbReference>
<feature type="compositionally biased region" description="Basic residues" evidence="2">
    <location>
        <begin position="429"/>
        <end position="444"/>
    </location>
</feature>
<dbReference type="PANTHER" id="PTHR47331:SF6">
    <property type="entry name" value="DOUBLECORTIN DOMAIN-CONTAINING PROTEIN"/>
    <property type="match status" value="1"/>
</dbReference>
<accession>A0AA88Y936</accession>